<feature type="compositionally biased region" description="Low complexity" evidence="1">
    <location>
        <begin position="21"/>
        <end position="31"/>
    </location>
</feature>
<accession>A0ABC8LM20</accession>
<keyword evidence="3" id="KW-1185">Reference proteome</keyword>
<proteinExistence type="predicted"/>
<feature type="compositionally biased region" description="Polar residues" evidence="1">
    <location>
        <begin position="1"/>
        <end position="12"/>
    </location>
</feature>
<sequence>MNFVSHLNNEYGDSNLKDDTSLSQDDGSLSQSDEEYEIVDKEDQLETKGFDALEANNENEKRDNLCIGMEFSSDESAHIAYGSLSQTKEDEKNKED</sequence>
<evidence type="ECO:0000313" key="2">
    <source>
        <dbReference type="EMBL" id="CAH8384471.1"/>
    </source>
</evidence>
<evidence type="ECO:0000256" key="1">
    <source>
        <dbReference type="SAM" id="MobiDB-lite"/>
    </source>
</evidence>
<dbReference type="AlphaFoldDB" id="A0ABC8LM20"/>
<name>A0ABC8LM20_ERUVS</name>
<evidence type="ECO:0000313" key="3">
    <source>
        <dbReference type="Proteomes" id="UP001642260"/>
    </source>
</evidence>
<organism evidence="2 3">
    <name type="scientific">Eruca vesicaria subsp. sativa</name>
    <name type="common">Garden rocket</name>
    <name type="synonym">Eruca sativa</name>
    <dbReference type="NCBI Taxonomy" id="29727"/>
    <lineage>
        <taxon>Eukaryota</taxon>
        <taxon>Viridiplantae</taxon>
        <taxon>Streptophyta</taxon>
        <taxon>Embryophyta</taxon>
        <taxon>Tracheophyta</taxon>
        <taxon>Spermatophyta</taxon>
        <taxon>Magnoliopsida</taxon>
        <taxon>eudicotyledons</taxon>
        <taxon>Gunneridae</taxon>
        <taxon>Pentapetalae</taxon>
        <taxon>rosids</taxon>
        <taxon>malvids</taxon>
        <taxon>Brassicales</taxon>
        <taxon>Brassicaceae</taxon>
        <taxon>Brassiceae</taxon>
        <taxon>Eruca</taxon>
    </lineage>
</organism>
<protein>
    <submittedName>
        <fullName evidence="2">Uncharacterized protein</fullName>
    </submittedName>
</protein>
<dbReference type="EMBL" id="CAKOAT010624043">
    <property type="protein sequence ID" value="CAH8384471.1"/>
    <property type="molecule type" value="Genomic_DNA"/>
</dbReference>
<dbReference type="Proteomes" id="UP001642260">
    <property type="component" value="Unassembled WGS sequence"/>
</dbReference>
<feature type="region of interest" description="Disordered" evidence="1">
    <location>
        <begin position="1"/>
        <end position="35"/>
    </location>
</feature>
<reference evidence="2 3" key="1">
    <citation type="submission" date="2022-03" db="EMBL/GenBank/DDBJ databases">
        <authorList>
            <person name="Macdonald S."/>
            <person name="Ahmed S."/>
            <person name="Newling K."/>
        </authorList>
    </citation>
    <scope>NUCLEOTIDE SEQUENCE [LARGE SCALE GENOMIC DNA]</scope>
</reference>
<comment type="caution">
    <text evidence="2">The sequence shown here is derived from an EMBL/GenBank/DDBJ whole genome shotgun (WGS) entry which is preliminary data.</text>
</comment>
<gene>
    <name evidence="2" type="ORF">ERUC_LOCUS36954</name>
</gene>